<feature type="compositionally biased region" description="Basic and acidic residues" evidence="1">
    <location>
        <begin position="105"/>
        <end position="116"/>
    </location>
</feature>
<feature type="compositionally biased region" description="Basic and acidic residues" evidence="1">
    <location>
        <begin position="148"/>
        <end position="159"/>
    </location>
</feature>
<reference evidence="2" key="2">
    <citation type="submission" date="2019-07" db="EMBL/GenBank/DDBJ databases">
        <authorList>
            <person name="Seetharam A."/>
            <person name="Woodhouse M."/>
            <person name="Cannon E."/>
        </authorList>
    </citation>
    <scope>NUCLEOTIDE SEQUENCE [LARGE SCALE GENOMIC DNA]</scope>
    <source>
        <strain evidence="2">cv. B73</strain>
    </source>
</reference>
<reference evidence="2" key="3">
    <citation type="submission" date="2021-05" db="UniProtKB">
        <authorList>
            <consortium name="EnsemblPlants"/>
        </authorList>
    </citation>
    <scope>IDENTIFICATION</scope>
    <source>
        <strain evidence="2">cv. B73</strain>
    </source>
</reference>
<evidence type="ECO:0000313" key="2">
    <source>
        <dbReference type="EnsemblPlants" id="Zm00001eb172150_P001"/>
    </source>
</evidence>
<feature type="compositionally biased region" description="Basic residues" evidence="1">
    <location>
        <begin position="160"/>
        <end position="176"/>
    </location>
</feature>
<dbReference type="EnsemblPlants" id="Zm00001eb172150_T001">
    <property type="protein sequence ID" value="Zm00001eb172150_P001"/>
    <property type="gene ID" value="Zm00001eb172150"/>
</dbReference>
<evidence type="ECO:0000313" key="3">
    <source>
        <dbReference type="Proteomes" id="UP000007305"/>
    </source>
</evidence>
<dbReference type="Proteomes" id="UP000007305">
    <property type="component" value="Chromosome 4"/>
</dbReference>
<feature type="region of interest" description="Disordered" evidence="1">
    <location>
        <begin position="105"/>
        <end position="176"/>
    </location>
</feature>
<feature type="compositionally biased region" description="Basic residues" evidence="1">
    <location>
        <begin position="117"/>
        <end position="127"/>
    </location>
</feature>
<dbReference type="InParanoid" id="A0A804NMS7"/>
<proteinExistence type="predicted"/>
<feature type="compositionally biased region" description="Basic and acidic residues" evidence="1">
    <location>
        <begin position="12"/>
        <end position="29"/>
    </location>
</feature>
<reference evidence="3" key="1">
    <citation type="journal article" date="2009" name="Science">
        <title>The B73 maize genome: complexity, diversity, and dynamics.</title>
        <authorList>
            <person name="Schnable P.S."/>
            <person name="Ware D."/>
            <person name="Fulton R.S."/>
            <person name="Stein J.C."/>
            <person name="Wei F."/>
            <person name="Pasternak S."/>
            <person name="Liang C."/>
            <person name="Zhang J."/>
            <person name="Fulton L."/>
            <person name="Graves T.A."/>
            <person name="Minx P."/>
            <person name="Reily A.D."/>
            <person name="Courtney L."/>
            <person name="Kruchowski S.S."/>
            <person name="Tomlinson C."/>
            <person name="Strong C."/>
            <person name="Delehaunty K."/>
            <person name="Fronick C."/>
            <person name="Courtney B."/>
            <person name="Rock S.M."/>
            <person name="Belter E."/>
            <person name="Du F."/>
            <person name="Kim K."/>
            <person name="Abbott R.M."/>
            <person name="Cotton M."/>
            <person name="Levy A."/>
            <person name="Marchetto P."/>
            <person name="Ochoa K."/>
            <person name="Jackson S.M."/>
            <person name="Gillam B."/>
            <person name="Chen W."/>
            <person name="Yan L."/>
            <person name="Higginbotham J."/>
            <person name="Cardenas M."/>
            <person name="Waligorski J."/>
            <person name="Applebaum E."/>
            <person name="Phelps L."/>
            <person name="Falcone J."/>
            <person name="Kanchi K."/>
            <person name="Thane T."/>
            <person name="Scimone A."/>
            <person name="Thane N."/>
            <person name="Henke J."/>
            <person name="Wang T."/>
            <person name="Ruppert J."/>
            <person name="Shah N."/>
            <person name="Rotter K."/>
            <person name="Hodges J."/>
            <person name="Ingenthron E."/>
            <person name="Cordes M."/>
            <person name="Kohlberg S."/>
            <person name="Sgro J."/>
            <person name="Delgado B."/>
            <person name="Mead K."/>
            <person name="Chinwalla A."/>
            <person name="Leonard S."/>
            <person name="Crouse K."/>
            <person name="Collura K."/>
            <person name="Kudrna D."/>
            <person name="Currie J."/>
            <person name="He R."/>
            <person name="Angelova A."/>
            <person name="Rajasekar S."/>
            <person name="Mueller T."/>
            <person name="Lomeli R."/>
            <person name="Scara G."/>
            <person name="Ko A."/>
            <person name="Delaney K."/>
            <person name="Wissotski M."/>
            <person name="Lopez G."/>
            <person name="Campos D."/>
            <person name="Braidotti M."/>
            <person name="Ashley E."/>
            <person name="Golser W."/>
            <person name="Kim H."/>
            <person name="Lee S."/>
            <person name="Lin J."/>
            <person name="Dujmic Z."/>
            <person name="Kim W."/>
            <person name="Talag J."/>
            <person name="Zuccolo A."/>
            <person name="Fan C."/>
            <person name="Sebastian A."/>
            <person name="Kramer M."/>
            <person name="Spiegel L."/>
            <person name="Nascimento L."/>
            <person name="Zutavern T."/>
            <person name="Miller B."/>
            <person name="Ambroise C."/>
            <person name="Muller S."/>
            <person name="Spooner W."/>
            <person name="Narechania A."/>
            <person name="Ren L."/>
            <person name="Wei S."/>
            <person name="Kumari S."/>
            <person name="Faga B."/>
            <person name="Levy M.J."/>
            <person name="McMahan L."/>
            <person name="Van Buren P."/>
            <person name="Vaughn M.W."/>
            <person name="Ying K."/>
            <person name="Yeh C.-T."/>
            <person name="Emrich S.J."/>
            <person name="Jia Y."/>
            <person name="Kalyanaraman A."/>
            <person name="Hsia A.-P."/>
            <person name="Barbazuk W.B."/>
            <person name="Baucom R.S."/>
            <person name="Brutnell T.P."/>
            <person name="Carpita N.C."/>
            <person name="Chaparro C."/>
            <person name="Chia J.-M."/>
            <person name="Deragon J.-M."/>
            <person name="Estill J.C."/>
            <person name="Fu Y."/>
            <person name="Jeddeloh J.A."/>
            <person name="Han Y."/>
            <person name="Lee H."/>
            <person name="Li P."/>
            <person name="Lisch D.R."/>
            <person name="Liu S."/>
            <person name="Liu Z."/>
            <person name="Nagel D.H."/>
            <person name="McCann M.C."/>
            <person name="SanMiguel P."/>
            <person name="Myers A.M."/>
            <person name="Nettleton D."/>
            <person name="Nguyen J."/>
            <person name="Penning B.W."/>
            <person name="Ponnala L."/>
            <person name="Schneider K.L."/>
            <person name="Schwartz D.C."/>
            <person name="Sharma A."/>
            <person name="Soderlund C."/>
            <person name="Springer N.M."/>
            <person name="Sun Q."/>
            <person name="Wang H."/>
            <person name="Waterman M."/>
            <person name="Westerman R."/>
            <person name="Wolfgruber T.K."/>
            <person name="Yang L."/>
            <person name="Yu Y."/>
            <person name="Zhang L."/>
            <person name="Zhou S."/>
            <person name="Zhu Q."/>
            <person name="Bennetzen J.L."/>
            <person name="Dawe R.K."/>
            <person name="Jiang J."/>
            <person name="Jiang N."/>
            <person name="Presting G.G."/>
            <person name="Wessler S.R."/>
            <person name="Aluru S."/>
            <person name="Martienssen R.A."/>
            <person name="Clifton S.W."/>
            <person name="McCombie W.R."/>
            <person name="Wing R.A."/>
            <person name="Wilson R.K."/>
        </authorList>
    </citation>
    <scope>NUCLEOTIDE SEQUENCE [LARGE SCALE GENOMIC DNA]</scope>
    <source>
        <strain evidence="3">cv. B73</strain>
    </source>
</reference>
<accession>A0A804NMS7</accession>
<name>A0A804NMS7_MAIZE</name>
<dbReference type="AlphaFoldDB" id="A0A804NMS7"/>
<feature type="compositionally biased region" description="Basic and acidic residues" evidence="1">
    <location>
        <begin position="68"/>
        <end position="78"/>
    </location>
</feature>
<evidence type="ECO:0000256" key="1">
    <source>
        <dbReference type="SAM" id="MobiDB-lite"/>
    </source>
</evidence>
<protein>
    <submittedName>
        <fullName evidence="2">Uncharacterized protein</fullName>
    </submittedName>
</protein>
<keyword evidence="3" id="KW-1185">Reference proteome</keyword>
<sequence>MELASVGEGVEDGAHVEGERGGDEADEARGGLGGGAVGGAAQRAEADLHDHDHGRHEEDAADDGSDGGGEHAEAEHAGVDVGARRVVRVLGVDEVERQLQALRHQAGEEEGREGHHLQHQQRPRHARAGVAPRVPRQAPQLPRGRQRQPHEHGHREQRVHVHHAVQRRHVHARRVRAQRRRELPLVPVVRVGVPAAVAVLLRSGMDGDRARNIRFLHPSMEGARGRDLLVHGGMRLDQAEARGSRTADFAGQPWGWDGGKNEMEELRIVQLTKDEGTCGNWEARSCFW</sequence>
<feature type="region of interest" description="Disordered" evidence="1">
    <location>
        <begin position="1"/>
        <end position="79"/>
    </location>
</feature>
<feature type="compositionally biased region" description="Basic and acidic residues" evidence="1">
    <location>
        <begin position="44"/>
        <end position="58"/>
    </location>
</feature>
<dbReference type="Gramene" id="Zm00001eb172150_T001">
    <property type="protein sequence ID" value="Zm00001eb172150_P001"/>
    <property type="gene ID" value="Zm00001eb172150"/>
</dbReference>
<organism evidence="2 3">
    <name type="scientific">Zea mays</name>
    <name type="common">Maize</name>
    <dbReference type="NCBI Taxonomy" id="4577"/>
    <lineage>
        <taxon>Eukaryota</taxon>
        <taxon>Viridiplantae</taxon>
        <taxon>Streptophyta</taxon>
        <taxon>Embryophyta</taxon>
        <taxon>Tracheophyta</taxon>
        <taxon>Spermatophyta</taxon>
        <taxon>Magnoliopsida</taxon>
        <taxon>Liliopsida</taxon>
        <taxon>Poales</taxon>
        <taxon>Poaceae</taxon>
        <taxon>PACMAD clade</taxon>
        <taxon>Panicoideae</taxon>
        <taxon>Andropogonodae</taxon>
        <taxon>Andropogoneae</taxon>
        <taxon>Tripsacinae</taxon>
        <taxon>Zea</taxon>
    </lineage>
</organism>